<evidence type="ECO:0000313" key="2">
    <source>
        <dbReference type="Proteomes" id="UP000828251"/>
    </source>
</evidence>
<reference evidence="1 2" key="1">
    <citation type="journal article" date="2021" name="Plant Biotechnol. J.">
        <title>Multi-omics assisted identification of the key and species-specific regulatory components of drought-tolerant mechanisms in Gossypium stocksii.</title>
        <authorList>
            <person name="Yu D."/>
            <person name="Ke L."/>
            <person name="Zhang D."/>
            <person name="Wu Y."/>
            <person name="Sun Y."/>
            <person name="Mei J."/>
            <person name="Sun J."/>
            <person name="Sun Y."/>
        </authorList>
    </citation>
    <scope>NUCLEOTIDE SEQUENCE [LARGE SCALE GENOMIC DNA]</scope>
    <source>
        <strain evidence="2">cv. E1</strain>
        <tissue evidence="1">Leaf</tissue>
    </source>
</reference>
<dbReference type="Proteomes" id="UP000828251">
    <property type="component" value="Unassembled WGS sequence"/>
</dbReference>
<name>A0A9D4AHJ9_9ROSI</name>
<dbReference type="EMBL" id="JAIQCV010000002">
    <property type="protein sequence ID" value="KAH1120798.1"/>
    <property type="molecule type" value="Genomic_DNA"/>
</dbReference>
<organism evidence="1 2">
    <name type="scientific">Gossypium stocksii</name>
    <dbReference type="NCBI Taxonomy" id="47602"/>
    <lineage>
        <taxon>Eukaryota</taxon>
        <taxon>Viridiplantae</taxon>
        <taxon>Streptophyta</taxon>
        <taxon>Embryophyta</taxon>
        <taxon>Tracheophyta</taxon>
        <taxon>Spermatophyta</taxon>
        <taxon>Magnoliopsida</taxon>
        <taxon>eudicotyledons</taxon>
        <taxon>Gunneridae</taxon>
        <taxon>Pentapetalae</taxon>
        <taxon>rosids</taxon>
        <taxon>malvids</taxon>
        <taxon>Malvales</taxon>
        <taxon>Malvaceae</taxon>
        <taxon>Malvoideae</taxon>
        <taxon>Gossypium</taxon>
    </lineage>
</organism>
<keyword evidence="2" id="KW-1185">Reference proteome</keyword>
<protein>
    <submittedName>
        <fullName evidence="1">Uncharacterized protein</fullName>
    </submittedName>
</protein>
<comment type="caution">
    <text evidence="1">The sequence shown here is derived from an EMBL/GenBank/DDBJ whole genome shotgun (WGS) entry which is preliminary data.</text>
</comment>
<sequence>MGYLRRTDLVLFRADIQKGHTVLSPKPPSDSDYDGENKGFGGPLDVQGALEAAWYGGRVYGSRGVLGLLKRRVVARVEGRARRQTRGTSRVSESWLLFGPIGPLGLDFSVLGLKEGSPGPPITSTLERIKRIADQIFTVSRIVLLTPPLFLPFRLEHPSFQFRTKRYFAGLSINEEEDEILQIQVGHNIGREMGIYHLVGCFLTASIIHFPAMKSTMTNLWHPVRGVQIRDLGEKSRLGHNHFFCEAKMVLGVEIADMGWDLSLRAKSKRALAMKSIWLREEREEVLGESKVDRPILGTVVGDAGKFRGNEGFIDPVIGLSLEGKVQKSRKAGENSPSVYLPMNMDHDLEDSVLIGEEGKKRGRGEVEDVQGSKEANLKDWSDGIRHSRKAKKEVLYSKLTNLLEDERSADNLAELIDNKVALNLEIEKDEHYWEQRARVNWLKLGD</sequence>
<gene>
    <name evidence="1" type="ORF">J1N35_003958</name>
</gene>
<dbReference type="AlphaFoldDB" id="A0A9D4AHJ9"/>
<accession>A0A9D4AHJ9</accession>
<proteinExistence type="predicted"/>
<evidence type="ECO:0000313" key="1">
    <source>
        <dbReference type="EMBL" id="KAH1120798.1"/>
    </source>
</evidence>